<proteinExistence type="predicted"/>
<name>W7IRD9_9PSEU</name>
<dbReference type="EMBL" id="AYXG01000067">
    <property type="protein sequence ID" value="EWC62898.1"/>
    <property type="molecule type" value="Genomic_DNA"/>
</dbReference>
<dbReference type="Pfam" id="PF14024">
    <property type="entry name" value="DUF4240"/>
    <property type="match status" value="1"/>
</dbReference>
<dbReference type="OrthoDB" id="6200718at2"/>
<gene>
    <name evidence="2" type="ORF">UO65_1778</name>
</gene>
<protein>
    <recommendedName>
        <fullName evidence="1">DUF4240 domain-containing protein</fullName>
    </recommendedName>
</protein>
<accession>A0A8E2X0H0</accession>
<accession>W7IRD9</accession>
<reference evidence="2 3" key="1">
    <citation type="journal article" date="2014" name="Genome Announc.">
        <title>Draft Genome Sequence of the Antitrypanosomally Active Sponge-Associated Bacterium Actinokineospora sp. Strain EG49.</title>
        <authorList>
            <person name="Harjes J."/>
            <person name="Ryu T."/>
            <person name="Abdelmohsen U.R."/>
            <person name="Moitinho-Silva L."/>
            <person name="Horn H."/>
            <person name="Ravasi T."/>
            <person name="Hentschel U."/>
        </authorList>
    </citation>
    <scope>NUCLEOTIDE SEQUENCE [LARGE SCALE GENOMIC DNA]</scope>
    <source>
        <strain evidence="2 3">EG49</strain>
    </source>
</reference>
<evidence type="ECO:0000259" key="1">
    <source>
        <dbReference type="Pfam" id="PF14024"/>
    </source>
</evidence>
<dbReference type="InterPro" id="IPR025334">
    <property type="entry name" value="DUF4240"/>
</dbReference>
<sequence length="184" mass="20307">MTDEAFWQLIGRAVEQPGDRDEHAEWLTEELTRLPLAQVVDFAVRLAAVRARADTPELLAAAHLIHAGSCSEYSFRSFRLWLLTLGRETFDAVVADPDGLAGVERVRALAARPMREWSAQDWPEWESLDFAAHEAFDESTGRDCALAEELARLGVADSTGPVPPGDPVRLPRLAELFEGATVRG</sequence>
<dbReference type="AlphaFoldDB" id="W7IRD9"/>
<comment type="caution">
    <text evidence="2">The sequence shown here is derived from an EMBL/GenBank/DDBJ whole genome shotgun (WGS) entry which is preliminary data.</text>
</comment>
<keyword evidence="3" id="KW-1185">Reference proteome</keyword>
<dbReference type="STRING" id="909613.UO65_1778"/>
<organism evidence="2 3">
    <name type="scientific">Actinokineospora spheciospongiae</name>
    <dbReference type="NCBI Taxonomy" id="909613"/>
    <lineage>
        <taxon>Bacteria</taxon>
        <taxon>Bacillati</taxon>
        <taxon>Actinomycetota</taxon>
        <taxon>Actinomycetes</taxon>
        <taxon>Pseudonocardiales</taxon>
        <taxon>Pseudonocardiaceae</taxon>
        <taxon>Actinokineospora</taxon>
    </lineage>
</organism>
<dbReference type="Proteomes" id="UP000019277">
    <property type="component" value="Unassembled WGS sequence"/>
</dbReference>
<feature type="domain" description="DUF4240" evidence="1">
    <location>
        <begin position="1"/>
        <end position="137"/>
    </location>
</feature>
<evidence type="ECO:0000313" key="2">
    <source>
        <dbReference type="EMBL" id="EWC62898.1"/>
    </source>
</evidence>
<dbReference type="eggNOG" id="COG3831">
    <property type="taxonomic scope" value="Bacteria"/>
</dbReference>
<evidence type="ECO:0000313" key="3">
    <source>
        <dbReference type="Proteomes" id="UP000019277"/>
    </source>
</evidence>
<dbReference type="RefSeq" id="WP_052020919.1">
    <property type="nucleotide sequence ID" value="NZ_AYXG01000067.1"/>
</dbReference>